<evidence type="ECO:0008006" key="4">
    <source>
        <dbReference type="Google" id="ProtNLM"/>
    </source>
</evidence>
<reference evidence="1" key="1">
    <citation type="submission" date="2023-10" db="EMBL/GenBank/DDBJ databases">
        <title>Genome assembly of Pristionchus species.</title>
        <authorList>
            <person name="Yoshida K."/>
            <person name="Sommer R.J."/>
        </authorList>
    </citation>
    <scope>NUCLEOTIDE SEQUENCE</scope>
    <source>
        <strain evidence="1">RS5133</strain>
    </source>
</reference>
<feature type="non-terminal residue" evidence="1">
    <location>
        <position position="86"/>
    </location>
</feature>
<comment type="caution">
    <text evidence="1">The sequence shown here is derived from an EMBL/GenBank/DDBJ whole genome shotgun (WGS) entry which is preliminary data.</text>
</comment>
<proteinExistence type="predicted"/>
<evidence type="ECO:0000313" key="3">
    <source>
        <dbReference type="Proteomes" id="UP001432322"/>
    </source>
</evidence>
<keyword evidence="3" id="KW-1185">Reference proteome</keyword>
<dbReference type="EMBL" id="BTSY01000001">
    <property type="protein sequence ID" value="GMT12083.1"/>
    <property type="molecule type" value="Genomic_DNA"/>
</dbReference>
<evidence type="ECO:0000313" key="2">
    <source>
        <dbReference type="EMBL" id="GMT37410.1"/>
    </source>
</evidence>
<accession>A0AAV5V0X6</accession>
<organism evidence="1 3">
    <name type="scientific">Pristionchus fissidentatus</name>
    <dbReference type="NCBI Taxonomy" id="1538716"/>
    <lineage>
        <taxon>Eukaryota</taxon>
        <taxon>Metazoa</taxon>
        <taxon>Ecdysozoa</taxon>
        <taxon>Nematoda</taxon>
        <taxon>Chromadorea</taxon>
        <taxon>Rhabditida</taxon>
        <taxon>Rhabditina</taxon>
        <taxon>Diplogasteromorpha</taxon>
        <taxon>Diplogasteroidea</taxon>
        <taxon>Neodiplogasteridae</taxon>
        <taxon>Pristionchus</taxon>
    </lineage>
</organism>
<protein>
    <recommendedName>
        <fullName evidence="4">F-box domain-containing protein</fullName>
    </recommendedName>
</protein>
<gene>
    <name evidence="2" type="ORF">PFISCL1PPCAC_28707</name>
    <name evidence="1" type="ORF">PFISCL1PPCAC_3380</name>
</gene>
<dbReference type="AlphaFoldDB" id="A0AAV5V0X6"/>
<sequence>NSMPTIRQVSKSWLSIVREFSKPKYLPAMMRLEFNQFDETGLWDICVQAHKDDLIRFEGLRDIFLEGHAHKKKRGNIVRILFEDLE</sequence>
<name>A0AAV5V0X6_9BILA</name>
<dbReference type="Proteomes" id="UP001432322">
    <property type="component" value="Unassembled WGS sequence"/>
</dbReference>
<feature type="non-terminal residue" evidence="1">
    <location>
        <position position="1"/>
    </location>
</feature>
<dbReference type="EMBL" id="BTSY01000126">
    <property type="protein sequence ID" value="GMT37410.1"/>
    <property type="molecule type" value="Genomic_DNA"/>
</dbReference>
<evidence type="ECO:0000313" key="1">
    <source>
        <dbReference type="EMBL" id="GMT12083.1"/>
    </source>
</evidence>